<keyword evidence="4" id="KW-0238">DNA-binding</keyword>
<keyword evidence="10" id="KW-1185">Reference proteome</keyword>
<dbReference type="Pfam" id="PF05598">
    <property type="entry name" value="DUF772"/>
    <property type="match status" value="1"/>
</dbReference>
<protein>
    <submittedName>
        <fullName evidence="9">IS5 family transposase</fullName>
    </submittedName>
</protein>
<proteinExistence type="inferred from homology"/>
<feature type="coiled-coil region" evidence="6">
    <location>
        <begin position="165"/>
        <end position="192"/>
    </location>
</feature>
<evidence type="ECO:0000256" key="6">
    <source>
        <dbReference type="SAM" id="Coils"/>
    </source>
</evidence>
<reference evidence="10" key="1">
    <citation type="journal article" date="2019" name="Int. J. Syst. Evol. Microbiol.">
        <title>The Global Catalogue of Microorganisms (GCM) 10K type strain sequencing project: providing services to taxonomists for standard genome sequencing and annotation.</title>
        <authorList>
            <consortium name="The Broad Institute Genomics Platform"/>
            <consortium name="The Broad Institute Genome Sequencing Center for Infectious Disease"/>
            <person name="Wu L."/>
            <person name="Ma J."/>
        </authorList>
    </citation>
    <scope>NUCLEOTIDE SEQUENCE [LARGE SCALE GENOMIC DNA]</scope>
    <source>
        <strain evidence="10">JCM 30531</strain>
    </source>
</reference>
<evidence type="ECO:0000256" key="4">
    <source>
        <dbReference type="ARBA" id="ARBA00023125"/>
    </source>
</evidence>
<evidence type="ECO:0000256" key="2">
    <source>
        <dbReference type="ARBA" id="ARBA00010075"/>
    </source>
</evidence>
<feature type="domain" description="Transposase IS4-like" evidence="7">
    <location>
        <begin position="148"/>
        <end position="347"/>
    </location>
</feature>
<comment type="caution">
    <text evidence="9">The sequence shown here is derived from an EMBL/GenBank/DDBJ whole genome shotgun (WGS) entry which is preliminary data.</text>
</comment>
<keyword evidence="5" id="KW-0233">DNA recombination</keyword>
<dbReference type="PANTHER" id="PTHR35604:SF2">
    <property type="entry name" value="TRANSPOSASE INSH FOR INSERTION SEQUENCE ELEMENT IS5A-RELATED"/>
    <property type="match status" value="1"/>
</dbReference>
<comment type="function">
    <text evidence="1">Involved in the transposition of the insertion sequence IS5.</text>
</comment>
<dbReference type="PANTHER" id="PTHR35604">
    <property type="entry name" value="TRANSPOSASE INSH FOR INSERTION SEQUENCE ELEMENT IS5A-RELATED"/>
    <property type="match status" value="1"/>
</dbReference>
<evidence type="ECO:0000259" key="8">
    <source>
        <dbReference type="Pfam" id="PF05598"/>
    </source>
</evidence>
<dbReference type="InterPro" id="IPR002559">
    <property type="entry name" value="Transposase_11"/>
</dbReference>
<sequence>MPTKQTESAPSFLQVYTQVRRDRMKHSFLRQISACVDWRGIRTLLNKKYTKTQNATGNPAYDALMMFKILLLQTWYGLSDYEVEERINDSLLFSEFLLLDMGLPAPDHSTICRFRAELTRLGIMDKLLRELNKQFKKHGISRIDQGAIVDASIVDSPHAPDGSILIEVADDREDLRTEEEQAQEQAYQYELKSRRPGVDTEARWVRKGRHYRYGYKKHVLTDGQGLVESIITTPANCADTVVLPELIEKAELTQGISVLADKGYCSKKNSACLLEHGLIDGIMLKAQKGMKLTERQRELNNAISKMRCLIERTFGSIRRWFSGGRCRYRGLERTHTQNILEAMAYNLKRMPGLLVLQSAK</sequence>
<evidence type="ECO:0000313" key="10">
    <source>
        <dbReference type="Proteomes" id="UP000653477"/>
    </source>
</evidence>
<keyword evidence="6" id="KW-0175">Coiled coil</keyword>
<evidence type="ECO:0000313" key="9">
    <source>
        <dbReference type="EMBL" id="GGM52728.1"/>
    </source>
</evidence>
<keyword evidence="3" id="KW-0815">Transposition</keyword>
<dbReference type="EMBL" id="BMPU01000002">
    <property type="protein sequence ID" value="GGM52728.1"/>
    <property type="molecule type" value="Genomic_DNA"/>
</dbReference>
<dbReference type="InterPro" id="IPR008490">
    <property type="entry name" value="Transposase_InsH_N"/>
</dbReference>
<evidence type="ECO:0000256" key="1">
    <source>
        <dbReference type="ARBA" id="ARBA00003544"/>
    </source>
</evidence>
<feature type="domain" description="Transposase InsH N-terminal" evidence="8">
    <location>
        <begin position="25"/>
        <end position="116"/>
    </location>
</feature>
<dbReference type="RefSeq" id="WP_188807936.1">
    <property type="nucleotide sequence ID" value="NZ_BMPU01000002.1"/>
</dbReference>
<evidence type="ECO:0000256" key="5">
    <source>
        <dbReference type="ARBA" id="ARBA00023172"/>
    </source>
</evidence>
<organism evidence="9 10">
    <name type="scientific">Porphyromonas pasteri</name>
    <dbReference type="NCBI Taxonomy" id="1583331"/>
    <lineage>
        <taxon>Bacteria</taxon>
        <taxon>Pseudomonadati</taxon>
        <taxon>Bacteroidota</taxon>
        <taxon>Bacteroidia</taxon>
        <taxon>Bacteroidales</taxon>
        <taxon>Porphyromonadaceae</taxon>
        <taxon>Porphyromonas</taxon>
    </lineage>
</organism>
<dbReference type="Proteomes" id="UP000653477">
    <property type="component" value="Unassembled WGS sequence"/>
</dbReference>
<comment type="similarity">
    <text evidence="2">Belongs to the transposase 11 family.</text>
</comment>
<dbReference type="InterPro" id="IPR047959">
    <property type="entry name" value="Transpos_IS5"/>
</dbReference>
<gene>
    <name evidence="9" type="primary">tnp</name>
    <name evidence="9" type="ORF">GCM10007088_09300</name>
</gene>
<dbReference type="Pfam" id="PF01609">
    <property type="entry name" value="DDE_Tnp_1"/>
    <property type="match status" value="1"/>
</dbReference>
<evidence type="ECO:0000256" key="3">
    <source>
        <dbReference type="ARBA" id="ARBA00022578"/>
    </source>
</evidence>
<evidence type="ECO:0000259" key="7">
    <source>
        <dbReference type="Pfam" id="PF01609"/>
    </source>
</evidence>
<dbReference type="NCBIfam" id="NF033581">
    <property type="entry name" value="transpos_IS5_4"/>
    <property type="match status" value="1"/>
</dbReference>
<accession>A0ABQ2H7G9</accession>
<name>A0ABQ2H7G9_9PORP</name>